<dbReference type="InterPro" id="IPR011711">
    <property type="entry name" value="GntR_C"/>
</dbReference>
<dbReference type="Pfam" id="PF00392">
    <property type="entry name" value="GntR"/>
    <property type="match status" value="1"/>
</dbReference>
<dbReference type="InterPro" id="IPR036390">
    <property type="entry name" value="WH_DNA-bd_sf"/>
</dbReference>
<evidence type="ECO:0000256" key="2">
    <source>
        <dbReference type="ARBA" id="ARBA00023125"/>
    </source>
</evidence>
<dbReference type="SUPFAM" id="SSF46785">
    <property type="entry name" value="Winged helix' DNA-binding domain"/>
    <property type="match status" value="1"/>
</dbReference>
<dbReference type="PANTHER" id="PTHR43537:SF5">
    <property type="entry name" value="UXU OPERON TRANSCRIPTIONAL REGULATOR"/>
    <property type="match status" value="1"/>
</dbReference>
<keyword evidence="6" id="KW-1185">Reference proteome</keyword>
<keyword evidence="1" id="KW-0805">Transcription regulation</keyword>
<organism evidence="5 6">
    <name type="scientific">Pseudonocardia adelaidensis</name>
    <dbReference type="NCBI Taxonomy" id="648754"/>
    <lineage>
        <taxon>Bacteria</taxon>
        <taxon>Bacillati</taxon>
        <taxon>Actinomycetota</taxon>
        <taxon>Actinomycetes</taxon>
        <taxon>Pseudonocardiales</taxon>
        <taxon>Pseudonocardiaceae</taxon>
        <taxon>Pseudonocardia</taxon>
    </lineage>
</organism>
<gene>
    <name evidence="5" type="ORF">GCM10023320_08740</name>
</gene>
<dbReference type="PROSITE" id="PS50949">
    <property type="entry name" value="HTH_GNTR"/>
    <property type="match status" value="1"/>
</dbReference>
<dbReference type="SUPFAM" id="SSF48008">
    <property type="entry name" value="GntR ligand-binding domain-like"/>
    <property type="match status" value="1"/>
</dbReference>
<sequence length="246" mass="26126">MQRSDQSAQSSRTPRLYLSVAQDLLAAMAAGEYVSGVRLPGDRDLAARLDVSRTTVREAILALELIGAVEVRHGDGTYVRGPHGGVAGIEGSALDVAPRELIEARRSLEPVVAGLAATRIDTDRLRSLTRDLDEATEIVADPSRLPRFMELGLRFHADLALGCGNTLLAGIVGQLVDAETHPLWLLVNQHAVSSPQAREGQLHQHREVLGAIASGDAARAAAAMTTHLASVDAVIFHPATSDRSTS</sequence>
<dbReference type="CDD" id="cd07377">
    <property type="entry name" value="WHTH_GntR"/>
    <property type="match status" value="1"/>
</dbReference>
<accession>A0ABP9NAW4</accession>
<dbReference type="InterPro" id="IPR000524">
    <property type="entry name" value="Tscrpt_reg_HTH_GntR"/>
</dbReference>
<keyword evidence="2" id="KW-0238">DNA-binding</keyword>
<evidence type="ECO:0000313" key="6">
    <source>
        <dbReference type="Proteomes" id="UP001500804"/>
    </source>
</evidence>
<comment type="caution">
    <text evidence="5">The sequence shown here is derived from an EMBL/GenBank/DDBJ whole genome shotgun (WGS) entry which is preliminary data.</text>
</comment>
<dbReference type="RefSeq" id="WP_345603443.1">
    <property type="nucleotide sequence ID" value="NZ_BAABJO010000003.1"/>
</dbReference>
<protein>
    <submittedName>
        <fullName evidence="5">FadR/GntR family transcriptional regulator</fullName>
    </submittedName>
</protein>
<dbReference type="SMART" id="SM00345">
    <property type="entry name" value="HTH_GNTR"/>
    <property type="match status" value="1"/>
</dbReference>
<evidence type="ECO:0000256" key="3">
    <source>
        <dbReference type="ARBA" id="ARBA00023163"/>
    </source>
</evidence>
<dbReference type="Pfam" id="PF07729">
    <property type="entry name" value="FCD"/>
    <property type="match status" value="1"/>
</dbReference>
<dbReference type="PANTHER" id="PTHR43537">
    <property type="entry name" value="TRANSCRIPTIONAL REGULATOR, GNTR FAMILY"/>
    <property type="match status" value="1"/>
</dbReference>
<proteinExistence type="predicted"/>
<dbReference type="SMART" id="SM00895">
    <property type="entry name" value="FCD"/>
    <property type="match status" value="1"/>
</dbReference>
<dbReference type="InterPro" id="IPR008920">
    <property type="entry name" value="TF_FadR/GntR_C"/>
</dbReference>
<dbReference type="EMBL" id="BAABJO010000003">
    <property type="protein sequence ID" value="GAA5113295.1"/>
    <property type="molecule type" value="Genomic_DNA"/>
</dbReference>
<evidence type="ECO:0000313" key="5">
    <source>
        <dbReference type="EMBL" id="GAA5113295.1"/>
    </source>
</evidence>
<dbReference type="Gene3D" id="1.10.10.10">
    <property type="entry name" value="Winged helix-like DNA-binding domain superfamily/Winged helix DNA-binding domain"/>
    <property type="match status" value="1"/>
</dbReference>
<evidence type="ECO:0000256" key="1">
    <source>
        <dbReference type="ARBA" id="ARBA00023015"/>
    </source>
</evidence>
<dbReference type="Gene3D" id="1.20.120.530">
    <property type="entry name" value="GntR ligand-binding domain-like"/>
    <property type="match status" value="1"/>
</dbReference>
<keyword evidence="3" id="KW-0804">Transcription</keyword>
<reference evidence="6" key="1">
    <citation type="journal article" date="2019" name="Int. J. Syst. Evol. Microbiol.">
        <title>The Global Catalogue of Microorganisms (GCM) 10K type strain sequencing project: providing services to taxonomists for standard genome sequencing and annotation.</title>
        <authorList>
            <consortium name="The Broad Institute Genomics Platform"/>
            <consortium name="The Broad Institute Genome Sequencing Center for Infectious Disease"/>
            <person name="Wu L."/>
            <person name="Ma J."/>
        </authorList>
    </citation>
    <scope>NUCLEOTIDE SEQUENCE [LARGE SCALE GENOMIC DNA]</scope>
    <source>
        <strain evidence="6">JCM 18302</strain>
    </source>
</reference>
<feature type="domain" description="HTH gntR-type" evidence="4">
    <location>
        <begin position="14"/>
        <end position="82"/>
    </location>
</feature>
<evidence type="ECO:0000259" key="4">
    <source>
        <dbReference type="PROSITE" id="PS50949"/>
    </source>
</evidence>
<dbReference type="PRINTS" id="PR00035">
    <property type="entry name" value="HTHGNTR"/>
</dbReference>
<name>A0ABP9NAW4_9PSEU</name>
<dbReference type="InterPro" id="IPR036388">
    <property type="entry name" value="WH-like_DNA-bd_sf"/>
</dbReference>
<dbReference type="Proteomes" id="UP001500804">
    <property type="component" value="Unassembled WGS sequence"/>
</dbReference>